<dbReference type="SUPFAM" id="SSF88697">
    <property type="entry name" value="PUA domain-like"/>
    <property type="match status" value="1"/>
</dbReference>
<dbReference type="InterPro" id="IPR015947">
    <property type="entry name" value="PUA-like_sf"/>
</dbReference>
<sequence>MNYWLVKSEPSVWSWDQQVAKGAKGEAWTGV</sequence>
<evidence type="ECO:0000313" key="3">
    <source>
        <dbReference type="Proteomes" id="UP000468531"/>
    </source>
</evidence>
<protein>
    <submittedName>
        <fullName evidence="2">EVE domain-containing protein</fullName>
    </submittedName>
</protein>
<dbReference type="EMBL" id="VKHP01000771">
    <property type="protein sequence ID" value="NEV03140.1"/>
    <property type="molecule type" value="Genomic_DNA"/>
</dbReference>
<name>A0A6P1BYK0_9BRAD</name>
<evidence type="ECO:0000259" key="1">
    <source>
        <dbReference type="Pfam" id="PF01878"/>
    </source>
</evidence>
<dbReference type="AlphaFoldDB" id="A0A6P1BYK0"/>
<dbReference type="Gene3D" id="3.10.590.10">
    <property type="entry name" value="ph1033 like domains"/>
    <property type="match status" value="1"/>
</dbReference>
<feature type="domain" description="EVE" evidence="1">
    <location>
        <begin position="2"/>
        <end position="31"/>
    </location>
</feature>
<dbReference type="Pfam" id="PF01878">
    <property type="entry name" value="EVE"/>
    <property type="match status" value="1"/>
</dbReference>
<dbReference type="Proteomes" id="UP000468531">
    <property type="component" value="Unassembled WGS sequence"/>
</dbReference>
<gene>
    <name evidence="2" type="ORF">FNJ47_47810</name>
</gene>
<comment type="caution">
    <text evidence="2">The sequence shown here is derived from an EMBL/GenBank/DDBJ whole genome shotgun (WGS) entry which is preliminary data.</text>
</comment>
<dbReference type="InterPro" id="IPR002740">
    <property type="entry name" value="EVE_domain"/>
</dbReference>
<organism evidence="2 3">
    <name type="scientific">Bradyrhizobium uaiense</name>
    <dbReference type="NCBI Taxonomy" id="2594946"/>
    <lineage>
        <taxon>Bacteria</taxon>
        <taxon>Pseudomonadati</taxon>
        <taxon>Pseudomonadota</taxon>
        <taxon>Alphaproteobacteria</taxon>
        <taxon>Hyphomicrobiales</taxon>
        <taxon>Nitrobacteraceae</taxon>
        <taxon>Bradyrhizobium</taxon>
    </lineage>
</organism>
<accession>A0A6P1BYK0</accession>
<reference evidence="2 3" key="1">
    <citation type="journal article" date="2020" name="Arch. Microbiol.">
        <title>Bradyrhizobium uaiense sp. nov., a new highly efficient cowpea symbiont.</title>
        <authorList>
            <person name="Cabral Michel D."/>
            <person name="Azarias Guimaraes A."/>
            <person name="Martins da Costa E."/>
            <person name="Soares de Carvalho T."/>
            <person name="Balsanelli E."/>
            <person name="Willems A."/>
            <person name="Maltempi de Souza E."/>
            <person name="de Souza Moreira F.M."/>
        </authorList>
    </citation>
    <scope>NUCLEOTIDE SEQUENCE [LARGE SCALE GENOMIC DNA]</scope>
    <source>
        <strain evidence="2 3">UFLA 03-164</strain>
    </source>
</reference>
<keyword evidence="3" id="KW-1185">Reference proteome</keyword>
<proteinExistence type="predicted"/>
<feature type="non-terminal residue" evidence="2">
    <location>
        <position position="31"/>
    </location>
</feature>
<dbReference type="RefSeq" id="WP_163163672.1">
    <property type="nucleotide sequence ID" value="NZ_VKHP01000771.1"/>
</dbReference>
<evidence type="ECO:0000313" key="2">
    <source>
        <dbReference type="EMBL" id="NEV03140.1"/>
    </source>
</evidence>